<comment type="catalytic activity">
    <reaction evidence="8">
        <text>fluoride(in) = fluoride(out)</text>
        <dbReference type="Rhea" id="RHEA:76159"/>
        <dbReference type="ChEBI" id="CHEBI:17051"/>
    </reaction>
    <physiologicalReaction direction="left-to-right" evidence="8">
        <dbReference type="Rhea" id="RHEA:76160"/>
    </physiologicalReaction>
</comment>
<feature type="transmembrane region" description="Helical" evidence="10">
    <location>
        <begin position="92"/>
        <end position="112"/>
    </location>
</feature>
<evidence type="ECO:0000256" key="8">
    <source>
        <dbReference type="ARBA" id="ARBA00035585"/>
    </source>
</evidence>
<comment type="function">
    <text evidence="9 10">Fluoride-specific ion channel. Important for reducing fluoride concentration in the cell, thus reducing its toxicity.</text>
</comment>
<keyword evidence="5 10" id="KW-0472">Membrane</keyword>
<gene>
    <name evidence="10" type="primary">fluC</name>
    <name evidence="10" type="synonym">crcB</name>
    <name evidence="11" type="ORF">DLM86_13275</name>
</gene>
<keyword evidence="10" id="KW-0406">Ion transport</keyword>
<protein>
    <recommendedName>
        <fullName evidence="10">Fluoride-specific ion channel FluC</fullName>
    </recommendedName>
</protein>
<comment type="activity regulation">
    <text evidence="10">Na(+) is not transported, but it plays an essential structural role and its presence is essential for fluoride channel function.</text>
</comment>
<dbReference type="Proteomes" id="UP000247476">
    <property type="component" value="Unassembled WGS sequence"/>
</dbReference>
<dbReference type="GO" id="GO:0062054">
    <property type="term" value="F:fluoride channel activity"/>
    <property type="evidence" value="ECO:0007669"/>
    <property type="project" value="UniProtKB-UniRule"/>
</dbReference>
<sequence>MEFGLARPGRRHRRLGGDRGVGRLTGLMTYLFVGLAGIGGALLRFAIGAAFEPFVPPALFPAATLFCNWTGSFALGWMLGGGLARTSLSERARTAMATGFVGSYTTFSTFSAETVRFIDGGQGWLAVVYIVTSMWGGIALAWAGDRLAAARSDGGETA</sequence>
<evidence type="ECO:0000256" key="9">
    <source>
        <dbReference type="ARBA" id="ARBA00049940"/>
    </source>
</evidence>
<evidence type="ECO:0000256" key="3">
    <source>
        <dbReference type="ARBA" id="ARBA00022692"/>
    </source>
</evidence>
<feature type="transmembrane region" description="Helical" evidence="10">
    <location>
        <begin position="124"/>
        <end position="143"/>
    </location>
</feature>
<dbReference type="InterPro" id="IPR003691">
    <property type="entry name" value="FluC"/>
</dbReference>
<dbReference type="Pfam" id="PF02537">
    <property type="entry name" value="CRCB"/>
    <property type="match status" value="1"/>
</dbReference>
<keyword evidence="12" id="KW-1185">Reference proteome</keyword>
<comment type="similarity">
    <text evidence="7 10">Belongs to the fluoride channel Fluc/FEX (TC 1.A.43) family.</text>
</comment>
<evidence type="ECO:0000256" key="4">
    <source>
        <dbReference type="ARBA" id="ARBA00022989"/>
    </source>
</evidence>
<dbReference type="GO" id="GO:0005886">
    <property type="term" value="C:plasma membrane"/>
    <property type="evidence" value="ECO:0007669"/>
    <property type="project" value="UniProtKB-SubCell"/>
</dbReference>
<dbReference type="AlphaFoldDB" id="A0A2V5KXC5"/>
<keyword evidence="10" id="KW-0915">Sodium</keyword>
<keyword evidence="6 10" id="KW-0407">Ion channel</keyword>
<dbReference type="EMBL" id="QJVJ01000005">
    <property type="protein sequence ID" value="PYI54436.1"/>
    <property type="molecule type" value="Genomic_DNA"/>
</dbReference>
<keyword evidence="10" id="KW-0813">Transport</keyword>
<feature type="transmembrane region" description="Helical" evidence="10">
    <location>
        <begin position="59"/>
        <end position="80"/>
    </location>
</feature>
<organism evidence="11 12">
    <name type="scientific">Paenibacillus flagellatus</name>
    <dbReference type="NCBI Taxonomy" id="2211139"/>
    <lineage>
        <taxon>Bacteria</taxon>
        <taxon>Bacillati</taxon>
        <taxon>Bacillota</taxon>
        <taxon>Bacilli</taxon>
        <taxon>Bacillales</taxon>
        <taxon>Paenibacillaceae</taxon>
        <taxon>Paenibacillus</taxon>
    </lineage>
</organism>
<keyword evidence="10" id="KW-0479">Metal-binding</keyword>
<evidence type="ECO:0000313" key="12">
    <source>
        <dbReference type="Proteomes" id="UP000247476"/>
    </source>
</evidence>
<evidence type="ECO:0000256" key="2">
    <source>
        <dbReference type="ARBA" id="ARBA00022475"/>
    </source>
</evidence>
<keyword evidence="4 10" id="KW-1133">Transmembrane helix</keyword>
<comment type="subcellular location">
    <subcellularLocation>
        <location evidence="1 10">Cell membrane</location>
        <topology evidence="1 10">Multi-pass membrane protein</topology>
    </subcellularLocation>
</comment>
<comment type="caution">
    <text evidence="11">The sequence shown here is derived from an EMBL/GenBank/DDBJ whole genome shotgun (WGS) entry which is preliminary data.</text>
</comment>
<name>A0A2V5KXC5_9BACL</name>
<evidence type="ECO:0000313" key="11">
    <source>
        <dbReference type="EMBL" id="PYI54436.1"/>
    </source>
</evidence>
<keyword evidence="3 10" id="KW-0812">Transmembrane</keyword>
<reference evidence="11 12" key="1">
    <citation type="submission" date="2018-05" db="EMBL/GenBank/DDBJ databases">
        <title>Paenibacillus flagellatus sp. nov., isolated from selenium mineral soil.</title>
        <authorList>
            <person name="Dai X."/>
        </authorList>
    </citation>
    <scope>NUCLEOTIDE SEQUENCE [LARGE SCALE GENOMIC DNA]</scope>
    <source>
        <strain evidence="11 12">DXL2</strain>
    </source>
</reference>
<evidence type="ECO:0000256" key="7">
    <source>
        <dbReference type="ARBA" id="ARBA00035120"/>
    </source>
</evidence>
<evidence type="ECO:0000256" key="6">
    <source>
        <dbReference type="ARBA" id="ARBA00023303"/>
    </source>
</evidence>
<evidence type="ECO:0000256" key="1">
    <source>
        <dbReference type="ARBA" id="ARBA00004651"/>
    </source>
</evidence>
<dbReference type="PANTHER" id="PTHR28259:SF1">
    <property type="entry name" value="FLUORIDE EXPORT PROTEIN 1-RELATED"/>
    <property type="match status" value="1"/>
</dbReference>
<proteinExistence type="inferred from homology"/>
<dbReference type="PANTHER" id="PTHR28259">
    <property type="entry name" value="FLUORIDE EXPORT PROTEIN 1-RELATED"/>
    <property type="match status" value="1"/>
</dbReference>
<accession>A0A2V5KXC5</accession>
<feature type="transmembrane region" description="Helical" evidence="10">
    <location>
        <begin position="21"/>
        <end position="47"/>
    </location>
</feature>
<keyword evidence="2 10" id="KW-1003">Cell membrane</keyword>
<dbReference type="HAMAP" id="MF_00454">
    <property type="entry name" value="FluC"/>
    <property type="match status" value="1"/>
</dbReference>
<dbReference type="GO" id="GO:0140114">
    <property type="term" value="P:cellular detoxification of fluoride"/>
    <property type="evidence" value="ECO:0007669"/>
    <property type="project" value="UniProtKB-UniRule"/>
</dbReference>
<evidence type="ECO:0000256" key="5">
    <source>
        <dbReference type="ARBA" id="ARBA00023136"/>
    </source>
</evidence>
<evidence type="ECO:0000256" key="10">
    <source>
        <dbReference type="HAMAP-Rule" id="MF_00454"/>
    </source>
</evidence>
<feature type="binding site" evidence="10">
    <location>
        <position position="105"/>
    </location>
    <ligand>
        <name>Na(+)</name>
        <dbReference type="ChEBI" id="CHEBI:29101"/>
        <note>structural</note>
    </ligand>
</feature>
<feature type="binding site" evidence="10">
    <location>
        <position position="102"/>
    </location>
    <ligand>
        <name>Na(+)</name>
        <dbReference type="ChEBI" id="CHEBI:29101"/>
        <note>structural</note>
    </ligand>
</feature>
<dbReference type="GO" id="GO:0046872">
    <property type="term" value="F:metal ion binding"/>
    <property type="evidence" value="ECO:0007669"/>
    <property type="project" value="UniProtKB-KW"/>
</dbReference>